<accession>A0AAN8K6L1</accession>
<keyword evidence="3" id="KW-1185">Reference proteome</keyword>
<evidence type="ECO:0000259" key="1">
    <source>
        <dbReference type="PROSITE" id="PS50835"/>
    </source>
</evidence>
<evidence type="ECO:0000313" key="2">
    <source>
        <dbReference type="EMBL" id="KAK6195796.1"/>
    </source>
</evidence>
<feature type="domain" description="Ig-like" evidence="1">
    <location>
        <begin position="106"/>
        <end position="197"/>
    </location>
</feature>
<gene>
    <name evidence="2" type="ORF">SNE40_001151</name>
</gene>
<evidence type="ECO:0000313" key="3">
    <source>
        <dbReference type="Proteomes" id="UP001347796"/>
    </source>
</evidence>
<organism evidence="2 3">
    <name type="scientific">Patella caerulea</name>
    <name type="common">Rayed Mediterranean limpet</name>
    <dbReference type="NCBI Taxonomy" id="87958"/>
    <lineage>
        <taxon>Eukaryota</taxon>
        <taxon>Metazoa</taxon>
        <taxon>Spiralia</taxon>
        <taxon>Lophotrochozoa</taxon>
        <taxon>Mollusca</taxon>
        <taxon>Gastropoda</taxon>
        <taxon>Patellogastropoda</taxon>
        <taxon>Patelloidea</taxon>
        <taxon>Patellidae</taxon>
        <taxon>Patella</taxon>
    </lineage>
</organism>
<dbReference type="InterPro" id="IPR007110">
    <property type="entry name" value="Ig-like_dom"/>
</dbReference>
<dbReference type="Proteomes" id="UP001347796">
    <property type="component" value="Unassembled WGS sequence"/>
</dbReference>
<proteinExistence type="predicted"/>
<dbReference type="AlphaFoldDB" id="A0AAN8K6L1"/>
<dbReference type="PROSITE" id="PS50835">
    <property type="entry name" value="IG_LIKE"/>
    <property type="match status" value="1"/>
</dbReference>
<sequence length="197" mass="21223">MPNSVLPNTQLSIPSLSPPYTLQPSSTFGTSAEALTKSLESDFIEINPSAFANESSITTVEPSSSLISTTFEIQTSESSVNVMTTTDTSCMSSVTSTCETSLKLSPSLSPSSTQDIEMSSTLMQGEPVVTFPGQIVEDRLLSKRITCSVDAGIPVSMVTWSVEFQDGRKIENFNFNPTEETNSNNHVSSFFSTFNIS</sequence>
<name>A0AAN8K6L1_PATCE</name>
<protein>
    <recommendedName>
        <fullName evidence="1">Ig-like domain-containing protein</fullName>
    </recommendedName>
</protein>
<comment type="caution">
    <text evidence="2">The sequence shown here is derived from an EMBL/GenBank/DDBJ whole genome shotgun (WGS) entry which is preliminary data.</text>
</comment>
<reference evidence="2 3" key="1">
    <citation type="submission" date="2024-01" db="EMBL/GenBank/DDBJ databases">
        <title>The genome of the rayed Mediterranean limpet Patella caerulea (Linnaeus, 1758).</title>
        <authorList>
            <person name="Anh-Thu Weber A."/>
            <person name="Halstead-Nussloch G."/>
        </authorList>
    </citation>
    <scope>NUCLEOTIDE SEQUENCE [LARGE SCALE GENOMIC DNA]</scope>
    <source>
        <strain evidence="2">AATW-2023a</strain>
        <tissue evidence="2">Whole specimen</tissue>
    </source>
</reference>
<dbReference type="EMBL" id="JAZGQO010000001">
    <property type="protein sequence ID" value="KAK6195796.1"/>
    <property type="molecule type" value="Genomic_DNA"/>
</dbReference>